<keyword evidence="3 6" id="KW-0812">Transmembrane</keyword>
<feature type="transmembrane region" description="Helical" evidence="6">
    <location>
        <begin position="234"/>
        <end position="256"/>
    </location>
</feature>
<gene>
    <name evidence="7" type="ORF">ET989_00510</name>
</gene>
<keyword evidence="5 6" id="KW-0472">Membrane</keyword>
<reference evidence="7 8" key="1">
    <citation type="submission" date="2019-01" db="EMBL/GenBank/DDBJ databases">
        <title>Lactibacter flavus gen. nov., sp. nov., a novel bacterium of the family Propionibacteriaceae isolated from raw milk and dairy products.</title>
        <authorList>
            <person name="Huptas C."/>
            <person name="Wenning M."/>
            <person name="Breitenwieser F."/>
            <person name="Doll E."/>
            <person name="Von Neubeck M."/>
            <person name="Busse H.-J."/>
            <person name="Scherer S."/>
        </authorList>
    </citation>
    <scope>NUCLEOTIDE SEQUENCE [LARGE SCALE GENOMIC DNA]</scope>
    <source>
        <strain evidence="7 8">KCTC 33808</strain>
    </source>
</reference>
<keyword evidence="4 6" id="KW-1133">Transmembrane helix</keyword>
<dbReference type="InterPro" id="IPR050833">
    <property type="entry name" value="Poly_Biosynth_Transport"/>
</dbReference>
<dbReference type="PANTHER" id="PTHR30250:SF11">
    <property type="entry name" value="O-ANTIGEN TRANSPORTER-RELATED"/>
    <property type="match status" value="1"/>
</dbReference>
<feature type="transmembrane region" description="Helical" evidence="6">
    <location>
        <begin position="103"/>
        <end position="126"/>
    </location>
</feature>
<name>A0A4Q9KIQ0_9ACTN</name>
<feature type="transmembrane region" description="Helical" evidence="6">
    <location>
        <begin position="268"/>
        <end position="301"/>
    </location>
</feature>
<feature type="transmembrane region" description="Helical" evidence="6">
    <location>
        <begin position="351"/>
        <end position="374"/>
    </location>
</feature>
<keyword evidence="2" id="KW-1003">Cell membrane</keyword>
<dbReference type="PANTHER" id="PTHR30250">
    <property type="entry name" value="PST FAMILY PREDICTED COLANIC ACID TRANSPORTER"/>
    <property type="match status" value="1"/>
</dbReference>
<evidence type="ECO:0000256" key="1">
    <source>
        <dbReference type="ARBA" id="ARBA00004651"/>
    </source>
</evidence>
<dbReference type="GO" id="GO:0005886">
    <property type="term" value="C:plasma membrane"/>
    <property type="evidence" value="ECO:0007669"/>
    <property type="project" value="UniProtKB-SubCell"/>
</dbReference>
<evidence type="ECO:0000256" key="4">
    <source>
        <dbReference type="ARBA" id="ARBA00022989"/>
    </source>
</evidence>
<evidence type="ECO:0000313" key="8">
    <source>
        <dbReference type="Proteomes" id="UP000292373"/>
    </source>
</evidence>
<feature type="transmembrane region" description="Helical" evidence="6">
    <location>
        <begin position="381"/>
        <end position="399"/>
    </location>
</feature>
<protein>
    <recommendedName>
        <fullName evidence="9">Polysaccharide biosynthesis protein</fullName>
    </recommendedName>
</protein>
<dbReference type="RefSeq" id="WP_131166607.1">
    <property type="nucleotide sequence ID" value="NZ_SDMQ01000001.1"/>
</dbReference>
<feature type="transmembrane region" description="Helical" evidence="6">
    <location>
        <begin position="165"/>
        <end position="188"/>
    </location>
</feature>
<accession>A0A4Q9KIQ0</accession>
<feature type="transmembrane region" description="Helical" evidence="6">
    <location>
        <begin position="405"/>
        <end position="425"/>
    </location>
</feature>
<feature type="transmembrane region" description="Helical" evidence="6">
    <location>
        <begin position="51"/>
        <end position="69"/>
    </location>
</feature>
<evidence type="ECO:0000256" key="6">
    <source>
        <dbReference type="SAM" id="Phobius"/>
    </source>
</evidence>
<comment type="caution">
    <text evidence="7">The sequence shown here is derived from an EMBL/GenBank/DDBJ whole genome shotgun (WGS) entry which is preliminary data.</text>
</comment>
<dbReference type="Proteomes" id="UP000292373">
    <property type="component" value="Unassembled WGS sequence"/>
</dbReference>
<feature type="transmembrane region" description="Helical" evidence="6">
    <location>
        <begin position="21"/>
        <end position="39"/>
    </location>
</feature>
<evidence type="ECO:0008006" key="9">
    <source>
        <dbReference type="Google" id="ProtNLM"/>
    </source>
</evidence>
<feature type="transmembrane region" description="Helical" evidence="6">
    <location>
        <begin position="132"/>
        <end position="153"/>
    </location>
</feature>
<comment type="subcellular location">
    <subcellularLocation>
        <location evidence="1">Cell membrane</location>
        <topology evidence="1">Multi-pass membrane protein</topology>
    </subcellularLocation>
</comment>
<evidence type="ECO:0000313" key="7">
    <source>
        <dbReference type="EMBL" id="TBT88476.1"/>
    </source>
</evidence>
<organism evidence="7 8">
    <name type="scientific">Propioniciclava sinopodophylli</name>
    <dbReference type="NCBI Taxonomy" id="1837344"/>
    <lineage>
        <taxon>Bacteria</taxon>
        <taxon>Bacillati</taxon>
        <taxon>Actinomycetota</taxon>
        <taxon>Actinomycetes</taxon>
        <taxon>Propionibacteriales</taxon>
        <taxon>Propionibacteriaceae</taxon>
        <taxon>Propioniciclava</taxon>
    </lineage>
</organism>
<evidence type="ECO:0000256" key="3">
    <source>
        <dbReference type="ARBA" id="ARBA00022692"/>
    </source>
</evidence>
<dbReference type="EMBL" id="SDMQ01000001">
    <property type="protein sequence ID" value="TBT88476.1"/>
    <property type="molecule type" value="Genomic_DNA"/>
</dbReference>
<keyword evidence="8" id="KW-1185">Reference proteome</keyword>
<feature type="transmembrane region" description="Helical" evidence="6">
    <location>
        <begin position="313"/>
        <end position="339"/>
    </location>
</feature>
<dbReference type="AlphaFoldDB" id="A0A4Q9KIQ0"/>
<sequence>MSSTQQAPEATPEPPIARSRALGIVASSGAAAVCSFLITVVSTNSLGSEELALEFLVFWALLFGAYGVISGIQNETTRATSAVWLAEHAPTGARRPVTRGAPVLAGAAVMGGAAAALVGASAWWWAPRFVPHVGWAPALLVGAVFLYAFHVALSGALAGQRSWGLFALVMGAEAVLRLVTVALAAWFAPGNLTALAWATIGPAAMWLVFVALSRDSRRAAASVADVGLGQLVRNNVVTALSAAATAVLITGFPAVLKGLAGGGQQAAALAALILAISLTRSPLMIPLQAFQGVAVTAFLAAPGRRLAVLARYMGALAALGAVAAVAAALLGPWLLGLLYPALGYELPGATFAGLMLAAVAITWLTLSGMAALAINAHRTYLAGWVVASAASVALLWLPLPLEPRVVVALLAGPLLGWGVHLEAIARADRAQRPTL</sequence>
<dbReference type="OrthoDB" id="4382106at2"/>
<proteinExistence type="predicted"/>
<feature type="transmembrane region" description="Helical" evidence="6">
    <location>
        <begin position="194"/>
        <end position="213"/>
    </location>
</feature>
<evidence type="ECO:0000256" key="5">
    <source>
        <dbReference type="ARBA" id="ARBA00023136"/>
    </source>
</evidence>
<evidence type="ECO:0000256" key="2">
    <source>
        <dbReference type="ARBA" id="ARBA00022475"/>
    </source>
</evidence>